<feature type="compositionally biased region" description="Polar residues" evidence="1">
    <location>
        <begin position="234"/>
        <end position="269"/>
    </location>
</feature>
<keyword evidence="2" id="KW-0472">Membrane</keyword>
<feature type="compositionally biased region" description="Low complexity" evidence="1">
    <location>
        <begin position="324"/>
        <end position="336"/>
    </location>
</feature>
<feature type="domain" description="LysM" evidence="3">
    <location>
        <begin position="427"/>
        <end position="476"/>
    </location>
</feature>
<evidence type="ECO:0000256" key="1">
    <source>
        <dbReference type="SAM" id="MobiDB-lite"/>
    </source>
</evidence>
<feature type="compositionally biased region" description="Polar residues" evidence="1">
    <location>
        <begin position="401"/>
        <end position="413"/>
    </location>
</feature>
<feature type="region of interest" description="Disordered" evidence="1">
    <location>
        <begin position="56"/>
        <end position="176"/>
    </location>
</feature>
<dbReference type="InterPro" id="IPR018392">
    <property type="entry name" value="LysM"/>
</dbReference>
<protein>
    <submittedName>
        <fullName evidence="4">LysM domain/BON superfamily protein</fullName>
    </submittedName>
</protein>
<accession>A0A5B9P985</accession>
<evidence type="ECO:0000313" key="5">
    <source>
        <dbReference type="Proteomes" id="UP000322214"/>
    </source>
</evidence>
<dbReference type="Gene3D" id="3.10.350.10">
    <property type="entry name" value="LysM domain"/>
    <property type="match status" value="1"/>
</dbReference>
<dbReference type="CDD" id="cd00118">
    <property type="entry name" value="LysM"/>
    <property type="match status" value="1"/>
</dbReference>
<dbReference type="OrthoDB" id="9800780at2"/>
<reference evidence="4 5" key="1">
    <citation type="submission" date="2019-08" db="EMBL/GenBank/DDBJ databases">
        <title>Deep-cultivation of Planctomycetes and their phenomic and genomic characterization uncovers novel biology.</title>
        <authorList>
            <person name="Wiegand S."/>
            <person name="Jogler M."/>
            <person name="Boedeker C."/>
            <person name="Pinto D."/>
            <person name="Vollmers J."/>
            <person name="Rivas-Marin E."/>
            <person name="Kohn T."/>
            <person name="Peeters S.H."/>
            <person name="Heuer A."/>
            <person name="Rast P."/>
            <person name="Oberbeckmann S."/>
            <person name="Bunk B."/>
            <person name="Jeske O."/>
            <person name="Meyerdierks A."/>
            <person name="Storesund J.E."/>
            <person name="Kallscheuer N."/>
            <person name="Luecker S."/>
            <person name="Lage O.M."/>
            <person name="Pohl T."/>
            <person name="Merkel B.J."/>
            <person name="Hornburger P."/>
            <person name="Mueller R.-W."/>
            <person name="Bruemmer F."/>
            <person name="Labrenz M."/>
            <person name="Spormann A.M."/>
            <person name="Op den Camp H."/>
            <person name="Overmann J."/>
            <person name="Amann R."/>
            <person name="Jetten M.S.M."/>
            <person name="Mascher T."/>
            <person name="Medema M.H."/>
            <person name="Devos D.P."/>
            <person name="Kaster A.-K."/>
            <person name="Ovreas L."/>
            <person name="Rohde M."/>
            <person name="Galperin M.Y."/>
            <person name="Jogler C."/>
        </authorList>
    </citation>
    <scope>NUCLEOTIDE SEQUENCE [LARGE SCALE GENOMIC DNA]</scope>
    <source>
        <strain evidence="4 5">FC18</strain>
    </source>
</reference>
<gene>
    <name evidence="4" type="ORF">MFFC18_13060</name>
</gene>
<keyword evidence="5" id="KW-1185">Reference proteome</keyword>
<dbReference type="InterPro" id="IPR036779">
    <property type="entry name" value="LysM_dom_sf"/>
</dbReference>
<feature type="compositionally biased region" description="Basic and acidic residues" evidence="1">
    <location>
        <begin position="215"/>
        <end position="228"/>
    </location>
</feature>
<dbReference type="Pfam" id="PF01476">
    <property type="entry name" value="LysM"/>
    <property type="match status" value="2"/>
</dbReference>
<evidence type="ECO:0000313" key="4">
    <source>
        <dbReference type="EMBL" id="QEG21450.1"/>
    </source>
</evidence>
<keyword evidence="2" id="KW-0812">Transmembrane</keyword>
<name>A0A5B9P985_9BACT</name>
<sequence length="579" mass="63449">MRDPFKQNSNKQLVREAQFGFTVIGLLIATLIYVAYFRLNGASDSTPEHIQSSPIAMQVFPNSPNYDRESNRMRTDDAPSFARNPAGTTFGGGPSGSSSDNANGFKQANSFKPPNKFKRSGSFQQANSFQPDDPDRATDSPKPTNKFSPKNSFTSESSPLVSVPKRMMNESNRTARSLRDAAELISESSTRIAALTTEPKTDKPVELVSNPAADGARDSGFKVLKQPEPDAATKLQTQPASFPTFKPTQSNTDKATASKTTAPKENSPSGEFKPLGSGGFKPVKASPPIDKPELERETKLPPLPSGTKFKFEPFNAPTIKAEPDAASLSDAALDPPKAAPVQLPSDDPVTSPTTSVNDENASRLPKLPHQSLSDLRSPTAPNSATTEPLPNPETNPMPSVTADTKTSAQPTTTQDTAVVKTVSFEKTTWTVKKGDSFWSIAQTHYGDGRFFRALYKQNRELVPGFENLTEGVELVLPSIDDLCQRYPYDCPSDAVHKNDPWRATPDKLMDNLVNECDDDLDRRLYETKTKDTLFKIARRQLGQASRYAELIELNRFRIGQDVTHETELPPGIQLLLPEK</sequence>
<keyword evidence="2" id="KW-1133">Transmembrane helix</keyword>
<proteinExistence type="predicted"/>
<dbReference type="KEGG" id="mff:MFFC18_13060"/>
<feature type="compositionally biased region" description="Polar residues" evidence="1">
    <location>
        <begin position="141"/>
        <end position="160"/>
    </location>
</feature>
<dbReference type="AlphaFoldDB" id="A0A5B9P985"/>
<dbReference type="RefSeq" id="WP_075084365.1">
    <property type="nucleotide sequence ID" value="NZ_CP042912.1"/>
</dbReference>
<dbReference type="PROSITE" id="PS51782">
    <property type="entry name" value="LYSM"/>
    <property type="match status" value="1"/>
</dbReference>
<feature type="compositionally biased region" description="Polar residues" evidence="1">
    <location>
        <begin position="56"/>
        <end position="65"/>
    </location>
</feature>
<dbReference type="Proteomes" id="UP000322214">
    <property type="component" value="Chromosome"/>
</dbReference>
<feature type="compositionally biased region" description="Polar residues" evidence="1">
    <location>
        <begin position="348"/>
        <end position="359"/>
    </location>
</feature>
<evidence type="ECO:0000259" key="3">
    <source>
        <dbReference type="PROSITE" id="PS51782"/>
    </source>
</evidence>
<evidence type="ECO:0000256" key="2">
    <source>
        <dbReference type="SAM" id="Phobius"/>
    </source>
</evidence>
<feature type="compositionally biased region" description="Polar residues" evidence="1">
    <location>
        <begin position="121"/>
        <end position="130"/>
    </location>
</feature>
<feature type="compositionally biased region" description="Basic and acidic residues" evidence="1">
    <location>
        <begin position="66"/>
        <end position="77"/>
    </location>
</feature>
<feature type="compositionally biased region" description="Basic and acidic residues" evidence="1">
    <location>
        <begin position="290"/>
        <end position="299"/>
    </location>
</feature>
<feature type="compositionally biased region" description="Polar residues" evidence="1">
    <location>
        <begin position="370"/>
        <end position="384"/>
    </location>
</feature>
<feature type="compositionally biased region" description="Polar residues" evidence="1">
    <location>
        <begin position="100"/>
        <end position="112"/>
    </location>
</feature>
<feature type="transmembrane region" description="Helical" evidence="2">
    <location>
        <begin position="21"/>
        <end position="39"/>
    </location>
</feature>
<dbReference type="EMBL" id="CP042912">
    <property type="protein sequence ID" value="QEG21450.1"/>
    <property type="molecule type" value="Genomic_DNA"/>
</dbReference>
<feature type="region of interest" description="Disordered" evidence="1">
    <location>
        <begin position="193"/>
        <end position="413"/>
    </location>
</feature>
<organism evidence="4 5">
    <name type="scientific">Mariniblastus fucicola</name>
    <dbReference type="NCBI Taxonomy" id="980251"/>
    <lineage>
        <taxon>Bacteria</taxon>
        <taxon>Pseudomonadati</taxon>
        <taxon>Planctomycetota</taxon>
        <taxon>Planctomycetia</taxon>
        <taxon>Pirellulales</taxon>
        <taxon>Pirellulaceae</taxon>
        <taxon>Mariniblastus</taxon>
    </lineage>
</organism>
<dbReference type="STRING" id="980251.GCA_001642875_01569"/>